<dbReference type="EMBL" id="CP155620">
    <property type="protein sequence ID" value="XBJ28511.1"/>
    <property type="molecule type" value="Genomic_DNA"/>
</dbReference>
<dbReference type="AlphaFoldDB" id="A0AAU7E4V4"/>
<name>A0AAU7E4V4_9BACT</name>
<gene>
    <name evidence="1" type="ORF">AAH949_05235</name>
</gene>
<dbReference type="RefSeq" id="WP_348518138.1">
    <property type="nucleotide sequence ID" value="NZ_CP155620.1"/>
</dbReference>
<evidence type="ECO:0000313" key="1">
    <source>
        <dbReference type="EMBL" id="XBJ28511.1"/>
    </source>
</evidence>
<organism evidence="1">
    <name type="scientific">Campylobacter sp. CCS1377</name>
    <dbReference type="NCBI Taxonomy" id="3158229"/>
    <lineage>
        <taxon>Bacteria</taxon>
        <taxon>Pseudomonadati</taxon>
        <taxon>Campylobacterota</taxon>
        <taxon>Epsilonproteobacteria</taxon>
        <taxon>Campylobacterales</taxon>
        <taxon>Campylobacteraceae</taxon>
        <taxon>Campylobacter</taxon>
    </lineage>
</organism>
<protein>
    <recommendedName>
        <fullName evidence="2">Capsular biosynthesis protein</fullName>
    </recommendedName>
</protein>
<proteinExistence type="predicted"/>
<reference evidence="1" key="1">
    <citation type="submission" date="2024-05" db="EMBL/GenBank/DDBJ databases">
        <title>Campylobacter coli isolated from environmental waters in Slovenia.</title>
        <authorList>
            <person name="Zautner A.E."/>
            <person name="Bunk B."/>
            <person name="Riedel T."/>
            <person name="Sproeer C."/>
        </authorList>
    </citation>
    <scope>NUCLEOTIDE SEQUENCE</scope>
    <source>
        <strain evidence="1">CCS1377</strain>
    </source>
</reference>
<evidence type="ECO:0008006" key="2">
    <source>
        <dbReference type="Google" id="ProtNLM"/>
    </source>
</evidence>
<sequence>MKILKIPLKDYISNIREDKTIYLGLQSDMSIKGLDEEYLRKEYNLKKNFRFETSIYLGKIIFKEKNIIFEAFDVDENCFEGLKELYFKNNPDKIIDNLELKKYFLKLYQNNINFLTSYINEINQTYGIKLYYVENKNLTKNELILTLDEMVQKNDYEIIDFNDDLFYSYLVWSLRKFIIAYDIGLYQDENHLFFNLASYRTYDNHSFYIEANNKLNFNLIELFFSNISPLEYAIAYLQKEEMIYNGALEHSLGTLQKTLNTTTHFHNKFYFKLKERPFEYAEYFNTIK</sequence>
<accession>A0AAU7E4V4</accession>